<dbReference type="Proteomes" id="UP000034603">
    <property type="component" value="Unassembled WGS sequence"/>
</dbReference>
<dbReference type="Gene3D" id="3.20.20.510">
    <property type="entry name" value="Uncharacterised protein PF12979, DUF3863"/>
    <property type="match status" value="1"/>
</dbReference>
<organism evidence="2 3">
    <name type="scientific">Candidatus Woesebacteria bacterium GW2011_GWA1_37_8</name>
    <dbReference type="NCBI Taxonomy" id="1618546"/>
    <lineage>
        <taxon>Bacteria</taxon>
        <taxon>Candidatus Woeseibacteriota</taxon>
    </lineage>
</organism>
<keyword evidence="1" id="KW-1133">Transmembrane helix</keyword>
<gene>
    <name evidence="2" type="ORF">US62_C0006G0002</name>
</gene>
<protein>
    <submittedName>
        <fullName evidence="2">Uncharacterized protein</fullName>
    </submittedName>
</protein>
<name>A0A0G0KZR4_9BACT</name>
<evidence type="ECO:0000256" key="1">
    <source>
        <dbReference type="SAM" id="Phobius"/>
    </source>
</evidence>
<evidence type="ECO:0000313" key="2">
    <source>
        <dbReference type="EMBL" id="KKQ45991.1"/>
    </source>
</evidence>
<keyword evidence="1" id="KW-0812">Transmembrane</keyword>
<feature type="transmembrane region" description="Helical" evidence="1">
    <location>
        <begin position="530"/>
        <end position="550"/>
    </location>
</feature>
<dbReference type="EMBL" id="LBTR01000006">
    <property type="protein sequence ID" value="KKQ45991.1"/>
    <property type="molecule type" value="Genomic_DNA"/>
</dbReference>
<reference evidence="2 3" key="1">
    <citation type="journal article" date="2015" name="Nature">
        <title>rRNA introns, odd ribosomes, and small enigmatic genomes across a large radiation of phyla.</title>
        <authorList>
            <person name="Brown C.T."/>
            <person name="Hug L.A."/>
            <person name="Thomas B.C."/>
            <person name="Sharon I."/>
            <person name="Castelle C.J."/>
            <person name="Singh A."/>
            <person name="Wilkins M.J."/>
            <person name="Williams K.H."/>
            <person name="Banfield J.F."/>
        </authorList>
    </citation>
    <scope>NUCLEOTIDE SEQUENCE [LARGE SCALE GENOMIC DNA]</scope>
</reference>
<sequence length="678" mass="78534">MNAIKFIFLSAVIFTFFLFQIPVAKASEVNQYITIVNPVRESHYTQNLYQNLETQYRIISDRNLPATWLLTYDVIEKEDETRLLKSFNGNQELGIFLEVTLNFSEKAGVKYNKGGSWHSANSVFLSGYLQSDREKLIDTVFEKFKKIFGYYPASIGSWWTDSYSLSYMKNKYGITANLVCADQFSTDGYQIWGQYWSAPYYPSRFHAGIPASNDESKLDIVNVQWAARDPLNGYYNSLYSVQDYMVGPVNKDLTYIEKLIEIYAGTNDNQIGHIVIGLESDLTPDAYQKEYKDRIELVSELSGKGVYQVVSMKDFSSVYRNIYPGLSPEIQFVSDDILGKKQKVFWYQSPFYRIGLLYDIEKSETKVFDLRIYSDKIIEPYYLNTNREFDLSIYIPSLLDEVNNEDDVWITKMGKLVGRELKEDFLTLNFEKGSISLGRNNIRIIGVEKEDIPVTILKSKATDIKISESEISVSFNGTYPFSRDGTAYRDLSAEATHRLKTKKVGAIIIAIVITIIFFGYLLLKKKQPLIAKIIYIFSITLIITGSFIWLKDNRQNYLIDQSEMEMLWRLSTLPQGNVMVYDNECLQCEYFTKYKPPAFSNKRDYVKYFGKHRIVYNSSVINSIDRETAKKEFDKLNVDYVYLVKYGDYIEKLPFSPGDIGVAKLYDNPYTEIWKKVK</sequence>
<dbReference type="AlphaFoldDB" id="A0A0G0KZR4"/>
<keyword evidence="1" id="KW-0472">Membrane</keyword>
<accession>A0A0G0KZR4</accession>
<feature type="transmembrane region" description="Helical" evidence="1">
    <location>
        <begin position="504"/>
        <end position="523"/>
    </location>
</feature>
<comment type="caution">
    <text evidence="2">The sequence shown here is derived from an EMBL/GenBank/DDBJ whole genome shotgun (WGS) entry which is preliminary data.</text>
</comment>
<evidence type="ECO:0000313" key="3">
    <source>
        <dbReference type="Proteomes" id="UP000034603"/>
    </source>
</evidence>
<proteinExistence type="predicted"/>